<reference evidence="3" key="1">
    <citation type="submission" date="2022-12" db="EMBL/GenBank/DDBJ databases">
        <title>Draft genome assemblies for two species of Escallonia (Escalloniales).</title>
        <authorList>
            <person name="Chanderbali A."/>
            <person name="Dervinis C."/>
            <person name="Anghel I."/>
            <person name="Soltis D."/>
            <person name="Soltis P."/>
            <person name="Zapata F."/>
        </authorList>
    </citation>
    <scope>NUCLEOTIDE SEQUENCE</scope>
    <source>
        <strain evidence="3">UCBG64.0493</strain>
        <tissue evidence="3">Leaf</tissue>
    </source>
</reference>
<feature type="transmembrane region" description="Helical" evidence="2">
    <location>
        <begin position="21"/>
        <end position="41"/>
    </location>
</feature>
<proteinExistence type="predicted"/>
<dbReference type="EMBL" id="JAVXUP010001924">
    <property type="protein sequence ID" value="KAK3006964.1"/>
    <property type="molecule type" value="Genomic_DNA"/>
</dbReference>
<comment type="caution">
    <text evidence="3">The sequence shown here is derived from an EMBL/GenBank/DDBJ whole genome shotgun (WGS) entry which is preliminary data.</text>
</comment>
<dbReference type="InterPro" id="IPR040229">
    <property type="entry name" value="At3g27390-like"/>
</dbReference>
<dbReference type="AlphaFoldDB" id="A0AA88VEY7"/>
<name>A0AA88VEY7_9ASTE</name>
<keyword evidence="4" id="KW-1185">Reference proteome</keyword>
<feature type="transmembrane region" description="Helical" evidence="2">
    <location>
        <begin position="194"/>
        <end position="221"/>
    </location>
</feature>
<protein>
    <submittedName>
        <fullName evidence="3">Uncharacterized protein</fullName>
    </submittedName>
</protein>
<feature type="transmembrane region" description="Helical" evidence="2">
    <location>
        <begin position="115"/>
        <end position="134"/>
    </location>
</feature>
<feature type="compositionally biased region" description="Low complexity" evidence="1">
    <location>
        <begin position="373"/>
        <end position="393"/>
    </location>
</feature>
<accession>A0AA88VEY7</accession>
<evidence type="ECO:0000256" key="1">
    <source>
        <dbReference type="SAM" id="MobiDB-lite"/>
    </source>
</evidence>
<keyword evidence="2" id="KW-1133">Transmembrane helix</keyword>
<dbReference type="PANTHER" id="PTHR31133:SF3">
    <property type="entry name" value="TRANSMEMBRANE PROTEIN"/>
    <property type="match status" value="1"/>
</dbReference>
<feature type="transmembrane region" description="Helical" evidence="2">
    <location>
        <begin position="47"/>
        <end position="70"/>
    </location>
</feature>
<evidence type="ECO:0000256" key="2">
    <source>
        <dbReference type="SAM" id="Phobius"/>
    </source>
</evidence>
<organism evidence="3 4">
    <name type="scientific">Escallonia herrerae</name>
    <dbReference type="NCBI Taxonomy" id="1293975"/>
    <lineage>
        <taxon>Eukaryota</taxon>
        <taxon>Viridiplantae</taxon>
        <taxon>Streptophyta</taxon>
        <taxon>Embryophyta</taxon>
        <taxon>Tracheophyta</taxon>
        <taxon>Spermatophyta</taxon>
        <taxon>Magnoliopsida</taxon>
        <taxon>eudicotyledons</taxon>
        <taxon>Gunneridae</taxon>
        <taxon>Pentapetalae</taxon>
        <taxon>asterids</taxon>
        <taxon>campanulids</taxon>
        <taxon>Escalloniales</taxon>
        <taxon>Escalloniaceae</taxon>
        <taxon>Escallonia</taxon>
    </lineage>
</organism>
<feature type="transmembrane region" description="Helical" evidence="2">
    <location>
        <begin position="261"/>
        <end position="287"/>
    </location>
</feature>
<sequence>SEVGGWRIKEERVLDMEPPRGVWASLWNFIWFLPYFVGLLILGVIKGLILCPLICLIMTVGNSAIILGLWPVHCLWTYYSILITKQFGPVLKLVLCVFIAVPLMLWPPIAIVNSVIGGAAYGLLAPIFATFKAVGEGKTNELFHCIYDGTWDTVQGSFTVIRDFGDVCFHSYLSIMHDLRHQGPPEGKYYEIRLIFLPGAVIAGFLGVMVDFPVISLVALFKSPYMLFKGWHRLFHDCIGREGPFLETICVPFAGLAILLWPLAVVGAVLGSMVASLFLGAYAAVIVYKVRSPLFGQGFAILLLPCPYMMNTATIFLTCLKAPAFLGSHLHSSVLNIYASLLHALCFNNLSRNFSCLKRPQYQKKAAPFRTSSFPSFSRPDSFRSTPSRSGSSKNPMIDLKPLELLDSLFKECQHHGEIMVSEGLITLKDIEDARSNKDSGRIISIGLPAYCLLQALLRSARSNSAGLLLSDNVTEITSTNRPKDTFFEWFFSPLLIIKDQLRAQNLSETEEDYLGKLVLLCGDHERLKSSNIGSPPKSDLRQAEFDALARRLQGITKSMSRYPTFRRRFDASVKMISEDLAKKNVSTSSGGPRTVPRSRSTFARIFSQKSFRNKTSNRGSDQEAQPAGDRDVEIV</sequence>
<evidence type="ECO:0000313" key="4">
    <source>
        <dbReference type="Proteomes" id="UP001188597"/>
    </source>
</evidence>
<keyword evidence="2" id="KW-0812">Transmembrane</keyword>
<gene>
    <name evidence="3" type="ORF">RJ639_016004</name>
</gene>
<feature type="transmembrane region" description="Helical" evidence="2">
    <location>
        <begin position="90"/>
        <end position="109"/>
    </location>
</feature>
<feature type="region of interest" description="Disordered" evidence="1">
    <location>
        <begin position="373"/>
        <end position="396"/>
    </location>
</feature>
<dbReference type="Proteomes" id="UP001188597">
    <property type="component" value="Unassembled WGS sequence"/>
</dbReference>
<feature type="transmembrane region" description="Helical" evidence="2">
    <location>
        <begin position="299"/>
        <end position="318"/>
    </location>
</feature>
<dbReference type="PANTHER" id="PTHR31133">
    <property type="entry name" value="MEMBRANE PROTEIN"/>
    <property type="match status" value="1"/>
</dbReference>
<feature type="compositionally biased region" description="Polar residues" evidence="1">
    <location>
        <begin position="607"/>
        <end position="624"/>
    </location>
</feature>
<feature type="region of interest" description="Disordered" evidence="1">
    <location>
        <begin position="607"/>
        <end position="636"/>
    </location>
</feature>
<feature type="non-terminal residue" evidence="3">
    <location>
        <position position="636"/>
    </location>
</feature>
<keyword evidence="2" id="KW-0472">Membrane</keyword>
<evidence type="ECO:0000313" key="3">
    <source>
        <dbReference type="EMBL" id="KAK3006964.1"/>
    </source>
</evidence>